<dbReference type="CDD" id="cd06261">
    <property type="entry name" value="TM_PBP2"/>
    <property type="match status" value="2"/>
</dbReference>
<keyword evidence="4 7" id="KW-0812">Transmembrane</keyword>
<feature type="transmembrane region" description="Helical" evidence="7">
    <location>
        <begin position="430"/>
        <end position="451"/>
    </location>
</feature>
<evidence type="ECO:0000256" key="2">
    <source>
        <dbReference type="ARBA" id="ARBA00022448"/>
    </source>
</evidence>
<feature type="transmembrane region" description="Helical" evidence="7">
    <location>
        <begin position="83"/>
        <end position="101"/>
    </location>
</feature>
<dbReference type="EMBL" id="JGZD01000008">
    <property type="protein sequence ID" value="KFI72976.1"/>
    <property type="molecule type" value="Genomic_DNA"/>
</dbReference>
<dbReference type="GO" id="GO:0006865">
    <property type="term" value="P:amino acid transport"/>
    <property type="evidence" value="ECO:0007669"/>
    <property type="project" value="TreeGrafter"/>
</dbReference>
<dbReference type="PROSITE" id="PS50928">
    <property type="entry name" value="ABC_TM1"/>
    <property type="match status" value="2"/>
</dbReference>
<comment type="similarity">
    <text evidence="7">Belongs to the binding-protein-dependent transport system permease family.</text>
</comment>
<protein>
    <submittedName>
        <fullName evidence="9">ABC transporter permease</fullName>
    </submittedName>
</protein>
<organism evidence="9 10">
    <name type="scientific">Bifidobacterium minimum</name>
    <dbReference type="NCBI Taxonomy" id="1693"/>
    <lineage>
        <taxon>Bacteria</taxon>
        <taxon>Bacillati</taxon>
        <taxon>Actinomycetota</taxon>
        <taxon>Actinomycetes</taxon>
        <taxon>Bifidobacteriales</taxon>
        <taxon>Bifidobacteriaceae</taxon>
        <taxon>Bifidobacterium</taxon>
    </lineage>
</organism>
<evidence type="ECO:0000256" key="7">
    <source>
        <dbReference type="RuleBase" id="RU363032"/>
    </source>
</evidence>
<evidence type="ECO:0000256" key="5">
    <source>
        <dbReference type="ARBA" id="ARBA00022989"/>
    </source>
</evidence>
<keyword evidence="6 7" id="KW-0472">Membrane</keyword>
<evidence type="ECO:0000313" key="10">
    <source>
        <dbReference type="Proteomes" id="UP000029014"/>
    </source>
</evidence>
<feature type="transmembrane region" description="Helical" evidence="7">
    <location>
        <begin position="257"/>
        <end position="283"/>
    </location>
</feature>
<keyword evidence="10" id="KW-1185">Reference proteome</keyword>
<evidence type="ECO:0000259" key="8">
    <source>
        <dbReference type="PROSITE" id="PS50928"/>
    </source>
</evidence>
<comment type="subcellular location">
    <subcellularLocation>
        <location evidence="1 7">Cell membrane</location>
        <topology evidence="1 7">Multi-pass membrane protein</topology>
    </subcellularLocation>
</comment>
<dbReference type="GO" id="GO:0022857">
    <property type="term" value="F:transmembrane transporter activity"/>
    <property type="evidence" value="ECO:0007669"/>
    <property type="project" value="InterPro"/>
</dbReference>
<feature type="transmembrane region" description="Helical" evidence="7">
    <location>
        <begin position="322"/>
        <end position="340"/>
    </location>
</feature>
<proteinExistence type="inferred from homology"/>
<keyword evidence="5 7" id="KW-1133">Transmembrane helix</keyword>
<keyword evidence="3" id="KW-1003">Cell membrane</keyword>
<evidence type="ECO:0000313" key="9">
    <source>
        <dbReference type="EMBL" id="KFI72976.1"/>
    </source>
</evidence>
<dbReference type="InterPro" id="IPR010065">
    <property type="entry name" value="AA_ABC_transptr_permease_3TM"/>
</dbReference>
<dbReference type="Proteomes" id="UP000029014">
    <property type="component" value="Unassembled WGS sequence"/>
</dbReference>
<dbReference type="eggNOG" id="COG0765">
    <property type="taxonomic scope" value="Bacteria"/>
</dbReference>
<gene>
    <name evidence="9" type="ORF">BMIN_0687</name>
</gene>
<feature type="domain" description="ABC transmembrane type-1" evidence="8">
    <location>
        <begin position="17"/>
        <end position="209"/>
    </location>
</feature>
<comment type="caution">
    <text evidence="9">The sequence shown here is derived from an EMBL/GenBank/DDBJ whole genome shotgun (WGS) entry which is preliminary data.</text>
</comment>
<dbReference type="PANTHER" id="PTHR30614:SF36">
    <property type="entry name" value="ABC TRANSPORTER MEMBRANE-SPANNING PERMEASE-GLUTAMINE TRANSPORT"/>
    <property type="match status" value="1"/>
</dbReference>
<dbReference type="AlphaFoldDB" id="A0A087BPM6"/>
<dbReference type="STRING" id="1693.BMIN_0687"/>
<sequence length="464" mass="50120">MDWSVIAESLPLFGRAFVVTLRLSAISIVLATVLGLVMALFREYRVPVLSQISAAVEELFRNTPLLIQLFFMYYGLPSIGVRLSAELCAVLGMSILGAAYMSGAFRGGFGGIPHVQTESARALGLSVPQMIRYVTLPQGLTRSVPAIAANAIFIVKETSVFTVIAVPELTNTARDLIGMYYHTNEYLLELVVAYAIILIPLSLVLTCWKGECAVLPSVLPDVLSDVLPDVLSLAGSTGSGISVLVAGDNLTRLLGGLWTSISIAGLALLVGVPLGVVLGALRIMPNRLVRAVLKVYLECFRIIPTLVLLFLAYYILPAEFNAQVSGPTVAVVAFGLWVSAETSDTVRGALASVPDHQIDAGKALGMNGLQLLWHVRLPQSINLMIPATINLATRVIKTTSLLLLISVIDVVTVGQQIMEANRMTHPDAAFWVYGFIFLLYFIVCWPLAKLAQSLERRAKERNNG</sequence>
<dbReference type="PANTHER" id="PTHR30614">
    <property type="entry name" value="MEMBRANE COMPONENT OF AMINO ACID ABC TRANSPORTER"/>
    <property type="match status" value="1"/>
</dbReference>
<dbReference type="InterPro" id="IPR000515">
    <property type="entry name" value="MetI-like"/>
</dbReference>
<keyword evidence="2 7" id="KW-0813">Transport</keyword>
<feature type="domain" description="ABC transmembrane type-1" evidence="8">
    <location>
        <begin position="257"/>
        <end position="451"/>
    </location>
</feature>
<feature type="transmembrane region" description="Helical" evidence="7">
    <location>
        <begin position="12"/>
        <end position="39"/>
    </location>
</feature>
<accession>A0A087BPM6</accession>
<evidence type="ECO:0000256" key="1">
    <source>
        <dbReference type="ARBA" id="ARBA00004651"/>
    </source>
</evidence>
<evidence type="ECO:0000256" key="6">
    <source>
        <dbReference type="ARBA" id="ARBA00023136"/>
    </source>
</evidence>
<dbReference type="NCBIfam" id="TIGR01726">
    <property type="entry name" value="HEQRo_perm_3TM"/>
    <property type="match status" value="2"/>
</dbReference>
<dbReference type="InterPro" id="IPR035906">
    <property type="entry name" value="MetI-like_sf"/>
</dbReference>
<evidence type="ECO:0000256" key="3">
    <source>
        <dbReference type="ARBA" id="ARBA00022475"/>
    </source>
</evidence>
<dbReference type="Gene3D" id="1.10.3720.10">
    <property type="entry name" value="MetI-like"/>
    <property type="match status" value="2"/>
</dbReference>
<feature type="transmembrane region" description="Helical" evidence="7">
    <location>
        <begin position="186"/>
        <end position="205"/>
    </location>
</feature>
<evidence type="ECO:0000256" key="4">
    <source>
        <dbReference type="ARBA" id="ARBA00022692"/>
    </source>
</evidence>
<name>A0A087BPM6_9BIFI</name>
<dbReference type="InterPro" id="IPR043429">
    <property type="entry name" value="ArtM/GltK/GlnP/TcyL/YhdX-like"/>
</dbReference>
<dbReference type="RefSeq" id="WP_238565591.1">
    <property type="nucleotide sequence ID" value="NZ_JGZD01000008.1"/>
</dbReference>
<dbReference type="GO" id="GO:0043190">
    <property type="term" value="C:ATP-binding cassette (ABC) transporter complex"/>
    <property type="evidence" value="ECO:0007669"/>
    <property type="project" value="InterPro"/>
</dbReference>
<feature type="transmembrane region" description="Helical" evidence="7">
    <location>
        <begin position="295"/>
        <end position="316"/>
    </location>
</feature>
<dbReference type="SUPFAM" id="SSF161098">
    <property type="entry name" value="MetI-like"/>
    <property type="match status" value="2"/>
</dbReference>
<feature type="transmembrane region" description="Helical" evidence="7">
    <location>
        <begin position="401"/>
        <end position="418"/>
    </location>
</feature>
<reference evidence="9 10" key="1">
    <citation type="submission" date="2014-03" db="EMBL/GenBank/DDBJ databases">
        <title>Genomics of Bifidobacteria.</title>
        <authorList>
            <person name="Ventura M."/>
            <person name="Milani C."/>
            <person name="Lugli G.A."/>
        </authorList>
    </citation>
    <scope>NUCLEOTIDE SEQUENCE [LARGE SCALE GENOMIC DNA]</scope>
    <source>
        <strain evidence="9 10">LMG 11592</strain>
    </source>
</reference>
<dbReference type="Pfam" id="PF00528">
    <property type="entry name" value="BPD_transp_1"/>
    <property type="match status" value="2"/>
</dbReference>